<dbReference type="OrthoDB" id="6846267at2759"/>
<dbReference type="InterPro" id="IPR050309">
    <property type="entry name" value="Type-B_Carboxylest/Lipase"/>
</dbReference>
<evidence type="ECO:0000256" key="6">
    <source>
        <dbReference type="RuleBase" id="RU361235"/>
    </source>
</evidence>
<keyword evidence="9" id="KW-1185">Reference proteome</keyword>
<dbReference type="PROSITE" id="PS00122">
    <property type="entry name" value="CARBOXYLESTERASE_B_1"/>
    <property type="match status" value="1"/>
</dbReference>
<dbReference type="InterPro" id="IPR019819">
    <property type="entry name" value="Carboxylesterase_B_CS"/>
</dbReference>
<feature type="domain" description="Carboxylesterase type B" evidence="7">
    <location>
        <begin position="31"/>
        <end position="429"/>
    </location>
</feature>
<evidence type="ECO:0000256" key="1">
    <source>
        <dbReference type="ARBA" id="ARBA00005964"/>
    </source>
</evidence>
<evidence type="ECO:0000313" key="8">
    <source>
        <dbReference type="EMBL" id="CAG9828987.1"/>
    </source>
</evidence>
<dbReference type="EC" id="3.1.1.-" evidence="6"/>
<dbReference type="PANTHER" id="PTHR11559">
    <property type="entry name" value="CARBOXYLESTERASE"/>
    <property type="match status" value="1"/>
</dbReference>
<dbReference type="Proteomes" id="UP001153709">
    <property type="component" value="Chromosome 2"/>
</dbReference>
<dbReference type="EMBL" id="OU898277">
    <property type="protein sequence ID" value="CAG9828987.1"/>
    <property type="molecule type" value="Genomic_DNA"/>
</dbReference>
<dbReference type="AlphaFoldDB" id="A0A9N9SP59"/>
<name>A0A9N9SP59_DIABA</name>
<proteinExistence type="inferred from homology"/>
<dbReference type="GO" id="GO:0052689">
    <property type="term" value="F:carboxylic ester hydrolase activity"/>
    <property type="evidence" value="ECO:0007669"/>
    <property type="project" value="UniProtKB-KW"/>
</dbReference>
<dbReference type="InterPro" id="IPR002018">
    <property type="entry name" value="CarbesteraseB"/>
</dbReference>
<keyword evidence="3 6" id="KW-0378">Hydrolase</keyword>
<dbReference type="PROSITE" id="PS00941">
    <property type="entry name" value="CARBOXYLESTERASE_B_2"/>
    <property type="match status" value="1"/>
</dbReference>
<organism evidence="8 9">
    <name type="scientific">Diabrotica balteata</name>
    <name type="common">Banded cucumber beetle</name>
    <dbReference type="NCBI Taxonomy" id="107213"/>
    <lineage>
        <taxon>Eukaryota</taxon>
        <taxon>Metazoa</taxon>
        <taxon>Ecdysozoa</taxon>
        <taxon>Arthropoda</taxon>
        <taxon>Hexapoda</taxon>
        <taxon>Insecta</taxon>
        <taxon>Pterygota</taxon>
        <taxon>Neoptera</taxon>
        <taxon>Endopterygota</taxon>
        <taxon>Coleoptera</taxon>
        <taxon>Polyphaga</taxon>
        <taxon>Cucujiformia</taxon>
        <taxon>Chrysomeloidea</taxon>
        <taxon>Chrysomelidae</taxon>
        <taxon>Galerucinae</taxon>
        <taxon>Diabroticina</taxon>
        <taxon>Diabroticites</taxon>
        <taxon>Diabrotica</taxon>
    </lineage>
</organism>
<dbReference type="Gene3D" id="3.40.50.1820">
    <property type="entry name" value="alpha/beta hydrolase"/>
    <property type="match status" value="1"/>
</dbReference>
<evidence type="ECO:0000259" key="7">
    <source>
        <dbReference type="Pfam" id="PF00135"/>
    </source>
</evidence>
<dbReference type="InterPro" id="IPR019826">
    <property type="entry name" value="Carboxylesterase_B_AS"/>
</dbReference>
<comment type="similarity">
    <text evidence="1 6">Belongs to the type-B carboxylesterase/lipase family.</text>
</comment>
<dbReference type="Pfam" id="PF00135">
    <property type="entry name" value="COesterase"/>
    <property type="match status" value="1"/>
</dbReference>
<keyword evidence="6" id="KW-0732">Signal</keyword>
<sequence>MREFKILPVFLLISLIAIHESTSKYIEDDGTLVQLEEGKIRGHILKSEKGNDYYAFQEIPYAAPPVGEHRFQLAKPPKPWTNVLNTTRNTKICYQAPSPYSNLEPSEDCLYINVYTPQKPGSNNLLPVLLWIHGGGFIMAAGTFEYFGPKYVMDAGIVVVTFNYRMGAFGFLGTYDEVIPLNNGLKDQRLAMEWVNKNIHLFGGNADHVTIVGESAGSLSIGYHLLGPWENDKQLFHAAIMQSGSTVSGLLTQDDETNTALSLGRALDPQFTSNDTKELLNVLQNAEASDIQKTGIFGGVSTEPEGPFSHGGFEGFLSGNYKNVPVLIGFNSEEEAGAVLSKSEDILKLLDEDPTLLIDDRINMSPEDRAIVGNLRKQLYTYNTSFVEDFGGYIRHLSDKIFINGICKQVELASANVPYYFYRFAYKGELGGLMSLLPYLPPAIQLRKSIHFWRTSSGNHLSQTH</sequence>
<feature type="signal peptide" evidence="6">
    <location>
        <begin position="1"/>
        <end position="23"/>
    </location>
</feature>
<protein>
    <recommendedName>
        <fullName evidence="6">Carboxylic ester hydrolase</fullName>
        <ecNumber evidence="6">3.1.1.-</ecNumber>
    </recommendedName>
</protein>
<evidence type="ECO:0000313" key="9">
    <source>
        <dbReference type="Proteomes" id="UP001153709"/>
    </source>
</evidence>
<gene>
    <name evidence="8" type="ORF">DIABBA_LOCUS2860</name>
</gene>
<reference evidence="8" key="1">
    <citation type="submission" date="2022-01" db="EMBL/GenBank/DDBJ databases">
        <authorList>
            <person name="King R."/>
        </authorList>
    </citation>
    <scope>NUCLEOTIDE SEQUENCE</scope>
</reference>
<keyword evidence="5" id="KW-0325">Glycoprotein</keyword>
<evidence type="ECO:0000256" key="5">
    <source>
        <dbReference type="ARBA" id="ARBA00023180"/>
    </source>
</evidence>
<dbReference type="SUPFAM" id="SSF53474">
    <property type="entry name" value="alpha/beta-Hydrolases"/>
    <property type="match status" value="1"/>
</dbReference>
<accession>A0A9N9SP59</accession>
<dbReference type="InterPro" id="IPR029058">
    <property type="entry name" value="AB_hydrolase_fold"/>
</dbReference>
<keyword evidence="4" id="KW-1015">Disulfide bond</keyword>
<evidence type="ECO:0000256" key="3">
    <source>
        <dbReference type="ARBA" id="ARBA00022801"/>
    </source>
</evidence>
<feature type="chain" id="PRO_5040544491" description="Carboxylic ester hydrolase" evidence="6">
    <location>
        <begin position="24"/>
        <end position="465"/>
    </location>
</feature>
<evidence type="ECO:0000256" key="4">
    <source>
        <dbReference type="ARBA" id="ARBA00023157"/>
    </source>
</evidence>
<keyword evidence="2" id="KW-0719">Serine esterase</keyword>
<evidence type="ECO:0000256" key="2">
    <source>
        <dbReference type="ARBA" id="ARBA00022487"/>
    </source>
</evidence>